<dbReference type="RefSeq" id="WP_105915889.1">
    <property type="nucleotide sequence ID" value="NZ_NXGE01000006.1"/>
</dbReference>
<feature type="transmembrane region" description="Helical" evidence="1">
    <location>
        <begin position="630"/>
        <end position="649"/>
    </location>
</feature>
<accession>A0A2S9T4R8</accession>
<sequence>MKKLTLLLLFLTSLNLFAFTQTNFDIALRDFENNNMAKYRDDELILMSSEALLKNGIISNGNDLIRDVATNPDSGISLGTIRQSLKCSFVTDKYTATVYNINPKEGIVTCMVAIKGDIYNPIGLFNVFYPTMKKAYALDLEKAEKENIAVLNSLDAQFKPLSDRVKSISNSINVNNNKDFLTVPELLTAAVLTNTDVVDFEKTEATGTFQLKDNFTSIYQDVNSGEYIDNQKYILADAETFSKVYTGLGDISMSYYILIILLFGISGVSRKALGNVFAKMEKRQKPDGLIPYSLMAIIGVLLFIPTTYTQTQGNTQYEVYKTKYQEFEKDGYALFNDWADDAAKVIIDSEVSALLKKSGVGTRDQGISTIAGYEQYKKLKTFNQDLWSICINDIYNYSGLLDSNNKHHYSQDPNQPFPLNEKWAYIMSKIKNNASVIYYSPAPKGEVKNANAYSTSTNNEYKDIYPDFSLSSCGKNYYDYSHNNRLFEDYSKQRDILINQDNSSKLVAIESLLTNQYELYRDFGFLSVLGLPVLKLQTEYIGGLYKTQRSEVLDKLNKQIAQTGDGDGGDDEFLHTLFSSIPYLFVPGAGTVFQVISENSGKIGAALGGGSGAAAGGGILSLFSGALGTIVGATVGTVAGGVLGLWFAQNIADNLLQLTPILGLIVIGLLRYVIILIKIFVFHFISLFLMPLMFVQQNLEAFFKFTMKIFITMVEIPIFVLSVWLALSANSLLHTIGDIFGKKMIIFMLENNNNLTKNDLYDFGALKIYLFDGFLEIIIAVFSTVIIYKIIITLHETVSDILEVQGTNRFDSAIESMKSDATGWGQKI</sequence>
<dbReference type="EMBL" id="NXGE01000006">
    <property type="protein sequence ID" value="PRM93835.1"/>
    <property type="molecule type" value="Genomic_DNA"/>
</dbReference>
<dbReference type="STRING" id="28198.GCA_001572855_01859"/>
<gene>
    <name evidence="3" type="ORF">CJ673_09195</name>
</gene>
<feature type="transmembrane region" description="Helical" evidence="1">
    <location>
        <begin position="253"/>
        <end position="269"/>
    </location>
</feature>
<evidence type="ECO:0000313" key="3">
    <source>
        <dbReference type="EMBL" id="PRM93835.1"/>
    </source>
</evidence>
<dbReference type="Proteomes" id="UP000238281">
    <property type="component" value="Unassembled WGS sequence"/>
</dbReference>
<evidence type="ECO:0000256" key="1">
    <source>
        <dbReference type="SAM" id="Phobius"/>
    </source>
</evidence>
<reference evidence="3 4" key="1">
    <citation type="submission" date="2017-09" db="EMBL/GenBank/DDBJ databases">
        <title>Reassesment of A. cryaerophilus.</title>
        <authorList>
            <person name="Perez-Cataluna A."/>
            <person name="Collado L."/>
            <person name="Salgado O."/>
            <person name="Lefinanco V."/>
            <person name="Figueras M.J."/>
        </authorList>
    </citation>
    <scope>NUCLEOTIDE SEQUENCE [LARGE SCALE GENOMIC DNA]</scope>
    <source>
        <strain evidence="3 4">LMG 10210</strain>
    </source>
</reference>
<proteinExistence type="predicted"/>
<keyword evidence="1" id="KW-0812">Transmembrane</keyword>
<protein>
    <submittedName>
        <fullName evidence="3">Uncharacterized protein</fullName>
    </submittedName>
</protein>
<organism evidence="3 4">
    <name type="scientific">Aliarcobacter cryaerophilus</name>
    <dbReference type="NCBI Taxonomy" id="28198"/>
    <lineage>
        <taxon>Bacteria</taxon>
        <taxon>Pseudomonadati</taxon>
        <taxon>Campylobacterota</taxon>
        <taxon>Epsilonproteobacteria</taxon>
        <taxon>Campylobacterales</taxon>
        <taxon>Arcobacteraceae</taxon>
        <taxon>Aliarcobacter</taxon>
    </lineage>
</organism>
<evidence type="ECO:0000313" key="4">
    <source>
        <dbReference type="Proteomes" id="UP000238281"/>
    </source>
</evidence>
<name>A0A2S9T4R8_9BACT</name>
<keyword evidence="1" id="KW-0472">Membrane</keyword>
<feature type="transmembrane region" description="Helical" evidence="1">
    <location>
        <begin position="768"/>
        <end position="788"/>
    </location>
</feature>
<keyword evidence="1" id="KW-1133">Transmembrane helix</keyword>
<feature type="transmembrane region" description="Helical" evidence="1">
    <location>
        <begin position="661"/>
        <end position="689"/>
    </location>
</feature>
<keyword evidence="2" id="KW-0732">Signal</keyword>
<feature type="chain" id="PRO_5015598920" evidence="2">
    <location>
        <begin position="19"/>
        <end position="828"/>
    </location>
</feature>
<feature type="signal peptide" evidence="2">
    <location>
        <begin position="1"/>
        <end position="18"/>
    </location>
</feature>
<feature type="transmembrane region" description="Helical" evidence="1">
    <location>
        <begin position="289"/>
        <end position="308"/>
    </location>
</feature>
<dbReference type="AlphaFoldDB" id="A0A2S9T4R8"/>
<feature type="transmembrane region" description="Helical" evidence="1">
    <location>
        <begin position="709"/>
        <end position="727"/>
    </location>
</feature>
<evidence type="ECO:0000256" key="2">
    <source>
        <dbReference type="SAM" id="SignalP"/>
    </source>
</evidence>
<comment type="caution">
    <text evidence="3">The sequence shown here is derived from an EMBL/GenBank/DDBJ whole genome shotgun (WGS) entry which is preliminary data.</text>
</comment>